<sequence length="87" mass="9190">MPEVGQSLQRFGISEESESILVASFHTGDADAERVQSIVEGDPVDLDALSSLADMATVKKIYKIAPPELEVGSVADAICCRIAASHC</sequence>
<dbReference type="Gene3D" id="3.30.2380.10">
    <property type="entry name" value="CGI121/TPRKB"/>
    <property type="match status" value="1"/>
</dbReference>
<evidence type="ECO:0008006" key="8">
    <source>
        <dbReference type="Google" id="ProtNLM"/>
    </source>
</evidence>
<evidence type="ECO:0000256" key="2">
    <source>
        <dbReference type="ARBA" id="ARBA00005546"/>
    </source>
</evidence>
<accession>I0Z5V7</accession>
<dbReference type="InterPro" id="IPR036504">
    <property type="entry name" value="CGI121/TPRKB_sf"/>
</dbReference>
<keyword evidence="4 5" id="KW-0539">Nucleus</keyword>
<dbReference type="GO" id="GO:0000408">
    <property type="term" value="C:EKC/KEOPS complex"/>
    <property type="evidence" value="ECO:0007669"/>
    <property type="project" value="TreeGrafter"/>
</dbReference>
<comment type="similarity">
    <text evidence="2 5">Belongs to the CGI121/TPRKB family.</text>
</comment>
<comment type="caution">
    <text evidence="6">The sequence shown here is derived from an EMBL/GenBank/DDBJ whole genome shotgun (WGS) entry which is preliminary data.</text>
</comment>
<dbReference type="Proteomes" id="UP000007264">
    <property type="component" value="Unassembled WGS sequence"/>
</dbReference>
<evidence type="ECO:0000256" key="3">
    <source>
        <dbReference type="ARBA" id="ARBA00022694"/>
    </source>
</evidence>
<evidence type="ECO:0000313" key="7">
    <source>
        <dbReference type="Proteomes" id="UP000007264"/>
    </source>
</evidence>
<dbReference type="RefSeq" id="XP_005650570.1">
    <property type="nucleotide sequence ID" value="XM_005650513.1"/>
</dbReference>
<evidence type="ECO:0000256" key="1">
    <source>
        <dbReference type="ARBA" id="ARBA00004123"/>
    </source>
</evidence>
<dbReference type="STRING" id="574566.I0Z5V7"/>
<gene>
    <name evidence="6" type="ORF">COCSUDRAFT_61019</name>
</gene>
<dbReference type="Pfam" id="PF08617">
    <property type="entry name" value="CGI-121"/>
    <property type="match status" value="1"/>
</dbReference>
<evidence type="ECO:0000313" key="6">
    <source>
        <dbReference type="EMBL" id="EIE26026.1"/>
    </source>
</evidence>
<keyword evidence="3" id="KW-0819">tRNA processing</keyword>
<dbReference type="GeneID" id="17044030"/>
<dbReference type="KEGG" id="csl:COCSUDRAFT_61019"/>
<organism evidence="6 7">
    <name type="scientific">Coccomyxa subellipsoidea (strain C-169)</name>
    <name type="common">Green microalga</name>
    <dbReference type="NCBI Taxonomy" id="574566"/>
    <lineage>
        <taxon>Eukaryota</taxon>
        <taxon>Viridiplantae</taxon>
        <taxon>Chlorophyta</taxon>
        <taxon>core chlorophytes</taxon>
        <taxon>Trebouxiophyceae</taxon>
        <taxon>Trebouxiophyceae incertae sedis</taxon>
        <taxon>Coccomyxaceae</taxon>
        <taxon>Coccomyxa</taxon>
        <taxon>Coccomyxa subellipsoidea</taxon>
    </lineage>
</organism>
<proteinExistence type="inferred from homology"/>
<name>I0Z5V7_COCSC</name>
<dbReference type="SUPFAM" id="SSF143870">
    <property type="entry name" value="PF0523-like"/>
    <property type="match status" value="1"/>
</dbReference>
<dbReference type="GO" id="GO:0005829">
    <property type="term" value="C:cytosol"/>
    <property type="evidence" value="ECO:0007669"/>
    <property type="project" value="TreeGrafter"/>
</dbReference>
<dbReference type="EMBL" id="AGSI01000003">
    <property type="protein sequence ID" value="EIE26026.1"/>
    <property type="molecule type" value="Genomic_DNA"/>
</dbReference>
<dbReference type="GO" id="GO:0002949">
    <property type="term" value="P:tRNA threonylcarbamoyladenosine modification"/>
    <property type="evidence" value="ECO:0007669"/>
    <property type="project" value="TreeGrafter"/>
</dbReference>
<evidence type="ECO:0000256" key="4">
    <source>
        <dbReference type="ARBA" id="ARBA00023242"/>
    </source>
</evidence>
<protein>
    <recommendedName>
        <fullName evidence="8">EKC/KEOPS complex subunit cgi121</fullName>
    </recommendedName>
</protein>
<keyword evidence="7" id="KW-1185">Reference proteome</keyword>
<dbReference type="PANTHER" id="PTHR15840:SF10">
    <property type="entry name" value="EKC_KEOPS COMPLEX SUBUNIT TPRKB"/>
    <property type="match status" value="1"/>
</dbReference>
<dbReference type="InterPro" id="IPR013926">
    <property type="entry name" value="CGI121/TPRKB"/>
</dbReference>
<dbReference type="OrthoDB" id="329139at2759"/>
<dbReference type="GO" id="GO:0005634">
    <property type="term" value="C:nucleus"/>
    <property type="evidence" value="ECO:0007669"/>
    <property type="project" value="UniProtKB-SubCell"/>
</dbReference>
<comment type="subcellular location">
    <subcellularLocation>
        <location evidence="1">Nucleus</location>
    </subcellularLocation>
</comment>
<evidence type="ECO:0000256" key="5">
    <source>
        <dbReference type="RuleBase" id="RU004398"/>
    </source>
</evidence>
<dbReference type="PANTHER" id="PTHR15840">
    <property type="entry name" value="CGI-121 FAMILY MEMBER"/>
    <property type="match status" value="1"/>
</dbReference>
<reference evidence="6 7" key="1">
    <citation type="journal article" date="2012" name="Genome Biol.">
        <title>The genome of the polar eukaryotic microalga coccomyxa subellipsoidea reveals traits of cold adaptation.</title>
        <authorList>
            <person name="Blanc G."/>
            <person name="Agarkova I."/>
            <person name="Grimwood J."/>
            <person name="Kuo A."/>
            <person name="Brueggeman A."/>
            <person name="Dunigan D."/>
            <person name="Gurnon J."/>
            <person name="Ladunga I."/>
            <person name="Lindquist E."/>
            <person name="Lucas S."/>
            <person name="Pangilinan J."/>
            <person name="Proschold T."/>
            <person name="Salamov A."/>
            <person name="Schmutz J."/>
            <person name="Weeks D."/>
            <person name="Yamada T."/>
            <person name="Claverie J.M."/>
            <person name="Grigoriev I."/>
            <person name="Van Etten J."/>
            <person name="Lomsadze A."/>
            <person name="Borodovsky M."/>
        </authorList>
    </citation>
    <scope>NUCLEOTIDE SEQUENCE [LARGE SCALE GENOMIC DNA]</scope>
    <source>
        <strain evidence="6 7">C-169</strain>
    </source>
</reference>
<dbReference type="AlphaFoldDB" id="I0Z5V7"/>